<dbReference type="PANTHER" id="PTHR41523:SF8">
    <property type="entry name" value="ETHYLENE RESPONSE SENSOR PROTEIN"/>
    <property type="match status" value="1"/>
</dbReference>
<dbReference type="SMART" id="SM00387">
    <property type="entry name" value="HATPase_c"/>
    <property type="match status" value="1"/>
</dbReference>
<dbReference type="Proteomes" id="UP001302349">
    <property type="component" value="Chromosome"/>
</dbReference>
<dbReference type="SMART" id="SM00028">
    <property type="entry name" value="TPR"/>
    <property type="match status" value="5"/>
</dbReference>
<dbReference type="Gene3D" id="1.25.40.10">
    <property type="entry name" value="Tetratricopeptide repeat domain"/>
    <property type="match status" value="1"/>
</dbReference>
<dbReference type="SUPFAM" id="SSF48452">
    <property type="entry name" value="TPR-like"/>
    <property type="match status" value="2"/>
</dbReference>
<dbReference type="PROSITE" id="PS50109">
    <property type="entry name" value="HIS_KIN"/>
    <property type="match status" value="1"/>
</dbReference>
<keyword evidence="7" id="KW-0067">ATP-binding</keyword>
<dbReference type="Gene3D" id="3.30.450.20">
    <property type="entry name" value="PAS domain"/>
    <property type="match status" value="1"/>
</dbReference>
<evidence type="ECO:0000313" key="12">
    <source>
        <dbReference type="EMBL" id="WOK09133.1"/>
    </source>
</evidence>
<keyword evidence="9" id="KW-1133">Transmembrane helix</keyword>
<keyword evidence="6 12" id="KW-0418">Kinase</keyword>
<keyword evidence="9" id="KW-0812">Transmembrane</keyword>
<evidence type="ECO:0000256" key="10">
    <source>
        <dbReference type="SAM" id="SignalP"/>
    </source>
</evidence>
<dbReference type="Pfam" id="PF02518">
    <property type="entry name" value="HATPase_c"/>
    <property type="match status" value="1"/>
</dbReference>
<dbReference type="Gene3D" id="3.30.565.10">
    <property type="entry name" value="Histidine kinase-like ATPase, C-terminal domain"/>
    <property type="match status" value="1"/>
</dbReference>
<keyword evidence="8" id="KW-0802">TPR repeat</keyword>
<evidence type="ECO:0000256" key="9">
    <source>
        <dbReference type="SAM" id="Phobius"/>
    </source>
</evidence>
<feature type="domain" description="Histidine kinase" evidence="11">
    <location>
        <begin position="456"/>
        <end position="651"/>
    </location>
</feature>
<feature type="repeat" description="TPR" evidence="8">
    <location>
        <begin position="239"/>
        <end position="272"/>
    </location>
</feature>
<evidence type="ECO:0000256" key="8">
    <source>
        <dbReference type="PROSITE-ProRule" id="PRU00339"/>
    </source>
</evidence>
<keyword evidence="9" id="KW-0472">Membrane</keyword>
<feature type="signal peptide" evidence="10">
    <location>
        <begin position="1"/>
        <end position="21"/>
    </location>
</feature>
<evidence type="ECO:0000256" key="5">
    <source>
        <dbReference type="ARBA" id="ARBA00022741"/>
    </source>
</evidence>
<dbReference type="InterPro" id="IPR036890">
    <property type="entry name" value="HATPase_C_sf"/>
</dbReference>
<evidence type="ECO:0000313" key="13">
    <source>
        <dbReference type="Proteomes" id="UP001302349"/>
    </source>
</evidence>
<dbReference type="Pfam" id="PF13424">
    <property type="entry name" value="TPR_12"/>
    <property type="match status" value="1"/>
</dbReference>
<evidence type="ECO:0000256" key="6">
    <source>
        <dbReference type="ARBA" id="ARBA00022777"/>
    </source>
</evidence>
<dbReference type="SUPFAM" id="SSF55874">
    <property type="entry name" value="ATPase domain of HSP90 chaperone/DNA topoisomerase II/histidine kinase"/>
    <property type="match status" value="1"/>
</dbReference>
<dbReference type="RefSeq" id="WP_317491754.1">
    <property type="nucleotide sequence ID" value="NZ_CP136051.1"/>
</dbReference>
<dbReference type="InterPro" id="IPR011495">
    <property type="entry name" value="Sig_transdc_His_kin_sub2_dim/P"/>
</dbReference>
<evidence type="ECO:0000256" key="3">
    <source>
        <dbReference type="ARBA" id="ARBA00022553"/>
    </source>
</evidence>
<keyword evidence="3" id="KW-0597">Phosphoprotein</keyword>
<keyword evidence="5" id="KW-0547">Nucleotide-binding</keyword>
<organism evidence="12 13">
    <name type="scientific">Imperialibacter roseus</name>
    <dbReference type="NCBI Taxonomy" id="1324217"/>
    <lineage>
        <taxon>Bacteria</taxon>
        <taxon>Pseudomonadati</taxon>
        <taxon>Bacteroidota</taxon>
        <taxon>Cytophagia</taxon>
        <taxon>Cytophagales</taxon>
        <taxon>Flammeovirgaceae</taxon>
        <taxon>Imperialibacter</taxon>
    </lineage>
</organism>
<comment type="catalytic activity">
    <reaction evidence="1">
        <text>ATP + protein L-histidine = ADP + protein N-phospho-L-histidine.</text>
        <dbReference type="EC" id="2.7.13.3"/>
    </reaction>
</comment>
<evidence type="ECO:0000256" key="1">
    <source>
        <dbReference type="ARBA" id="ARBA00000085"/>
    </source>
</evidence>
<keyword evidence="10" id="KW-0732">Signal</keyword>
<evidence type="ECO:0000259" key="11">
    <source>
        <dbReference type="PROSITE" id="PS50109"/>
    </source>
</evidence>
<keyword evidence="4" id="KW-0808">Transferase</keyword>
<evidence type="ECO:0000256" key="2">
    <source>
        <dbReference type="ARBA" id="ARBA00012438"/>
    </source>
</evidence>
<dbReference type="InterPro" id="IPR011990">
    <property type="entry name" value="TPR-like_helical_dom_sf"/>
</dbReference>
<sequence>MIKKTCLLLFAVLVASGYLQAQTDSLQQLFQAAKEPGVKVSLLITMGQQSAETDSSAALNYLNRALELAKDHNLTKERGDANLALGKFNYEHFSYDSAKKYVDASLAAYRESQDKEGIARANLQLSELYEEQDRSAEAIKVLFENLSYYESINDSLEAGKVLNRIANSQNYLGYHDDAILHYTRAMDIFESIGYQRGVAVVLSNMAIIYGEEGDTRKSVKNYLKTIAIYEGLDNEPNLPSAYNNIGNDYTDLKMPDSALYYFNKSLALSKTRGDLRSMAFSYFHMNSLYNSIDMPEKGAYYGNKSLELAEKINNHQLRINLSHSLSESYEKLGDYKQALRYHKQYQQLEDSVYNIENSQVIHDMQAKYETEKKEKELVLKQADIDRQQVLLTQEARLRSVLIGGMVIVLLLAGLIYRGERAKTKAYNQLSIQNQEIETKNKLIESALAEKESLLKEIHHRVKNNLQVISSILNMQSRSTASPEMLTAIQEGQSRVKAMALIHQKLYQTEKLSEIDFKEYAEELTDHLSSIFESSTGESIVKTVTSPDIKLDIDMAIPLGLILNELISNAYKYAFEGKTGGAISVELKRVGEDQLQLEVADNGKGLPADFNLEKAKSLGLKLVNILTRQLNGQLTVQSIGGARFSIVIQNMKVSV</sequence>
<gene>
    <name evidence="12" type="ORF">RT717_10850</name>
</gene>
<evidence type="ECO:0000256" key="7">
    <source>
        <dbReference type="ARBA" id="ARBA00022840"/>
    </source>
</evidence>
<dbReference type="PANTHER" id="PTHR41523">
    <property type="entry name" value="TWO-COMPONENT SYSTEM SENSOR PROTEIN"/>
    <property type="match status" value="1"/>
</dbReference>
<keyword evidence="13" id="KW-1185">Reference proteome</keyword>
<accession>A0ABZ0IVQ8</accession>
<dbReference type="InterPro" id="IPR005467">
    <property type="entry name" value="His_kinase_dom"/>
</dbReference>
<dbReference type="InterPro" id="IPR003594">
    <property type="entry name" value="HATPase_dom"/>
</dbReference>
<name>A0ABZ0IVQ8_9BACT</name>
<dbReference type="EC" id="2.7.13.3" evidence="2"/>
<dbReference type="EMBL" id="CP136051">
    <property type="protein sequence ID" value="WOK09133.1"/>
    <property type="molecule type" value="Genomic_DNA"/>
</dbReference>
<dbReference type="GO" id="GO:0016301">
    <property type="term" value="F:kinase activity"/>
    <property type="evidence" value="ECO:0007669"/>
    <property type="project" value="UniProtKB-KW"/>
</dbReference>
<dbReference type="Pfam" id="PF07568">
    <property type="entry name" value="HisKA_2"/>
    <property type="match status" value="1"/>
</dbReference>
<feature type="chain" id="PRO_5045466869" description="histidine kinase" evidence="10">
    <location>
        <begin position="22"/>
        <end position="654"/>
    </location>
</feature>
<protein>
    <recommendedName>
        <fullName evidence="2">histidine kinase</fullName>
        <ecNumber evidence="2">2.7.13.3</ecNumber>
    </recommendedName>
</protein>
<proteinExistence type="predicted"/>
<dbReference type="PROSITE" id="PS50005">
    <property type="entry name" value="TPR"/>
    <property type="match status" value="1"/>
</dbReference>
<feature type="transmembrane region" description="Helical" evidence="9">
    <location>
        <begin position="397"/>
        <end position="416"/>
    </location>
</feature>
<dbReference type="InterPro" id="IPR019734">
    <property type="entry name" value="TPR_rpt"/>
</dbReference>
<reference evidence="12 13" key="1">
    <citation type="journal article" date="2023" name="Microbiol. Resour. Announc.">
        <title>Complete Genome Sequence of Imperialibacter roseus strain P4T.</title>
        <authorList>
            <person name="Tizabi D.R."/>
            <person name="Bachvaroff T."/>
            <person name="Hill R.T."/>
        </authorList>
    </citation>
    <scope>NUCLEOTIDE SEQUENCE [LARGE SCALE GENOMIC DNA]</scope>
    <source>
        <strain evidence="12 13">P4T</strain>
    </source>
</reference>
<evidence type="ECO:0000256" key="4">
    <source>
        <dbReference type="ARBA" id="ARBA00022679"/>
    </source>
</evidence>